<dbReference type="EMBL" id="JADNRY010000120">
    <property type="protein sequence ID" value="KAF9064568.1"/>
    <property type="molecule type" value="Genomic_DNA"/>
</dbReference>
<dbReference type="InterPro" id="IPR015943">
    <property type="entry name" value="WD40/YVTN_repeat-like_dom_sf"/>
</dbReference>
<organism evidence="2 4">
    <name type="scientific">Rhodocollybia butyracea</name>
    <dbReference type="NCBI Taxonomy" id="206335"/>
    <lineage>
        <taxon>Eukaryota</taxon>
        <taxon>Fungi</taxon>
        <taxon>Dikarya</taxon>
        <taxon>Basidiomycota</taxon>
        <taxon>Agaricomycotina</taxon>
        <taxon>Agaricomycetes</taxon>
        <taxon>Agaricomycetidae</taxon>
        <taxon>Agaricales</taxon>
        <taxon>Marasmiineae</taxon>
        <taxon>Omphalotaceae</taxon>
        <taxon>Rhodocollybia</taxon>
    </lineage>
</organism>
<feature type="domain" description="RSE1/DDB1/CPSF1 second beta-propeller" evidence="1">
    <location>
        <begin position="71"/>
        <end position="138"/>
    </location>
</feature>
<feature type="non-terminal residue" evidence="2">
    <location>
        <position position="138"/>
    </location>
</feature>
<keyword evidence="4" id="KW-1185">Reference proteome</keyword>
<dbReference type="Proteomes" id="UP000772434">
    <property type="component" value="Unassembled WGS sequence"/>
</dbReference>
<name>A0A9P5TVF1_9AGAR</name>
<dbReference type="InterPro" id="IPR050358">
    <property type="entry name" value="RSE1/DDB1/CFT1"/>
</dbReference>
<comment type="caution">
    <text evidence="2">The sequence shown here is derived from an EMBL/GenBank/DDBJ whole genome shotgun (WGS) entry which is preliminary data.</text>
</comment>
<proteinExistence type="predicted"/>
<dbReference type="AlphaFoldDB" id="A0A9P5TVF1"/>
<gene>
    <name evidence="2" type="ORF">BDP27DRAFT_1200517</name>
    <name evidence="3" type="ORF">BDP27DRAFT_1203678</name>
</gene>
<dbReference type="Pfam" id="PF23726">
    <property type="entry name" value="Beta-prop_RSE1_2nd"/>
    <property type="match status" value="1"/>
</dbReference>
<evidence type="ECO:0000313" key="4">
    <source>
        <dbReference type="Proteomes" id="UP000772434"/>
    </source>
</evidence>
<sequence length="138" mass="15271">MADSTSPLLHEYFCPRTLKNLTLADEIESLDPILDSKVLNILPKSDTPQIFAACSCGSRSSLRMLRHGLEVEELVSSDLPGIPNAVWMTKKKEDDPYDSYIILLFVNSTLVLSIGETIEEVQDTGFLSSARTLAIQNL</sequence>
<dbReference type="InterPro" id="IPR058543">
    <property type="entry name" value="Beta-prop_RSE1/DDB1/CPSF1_2nd"/>
</dbReference>
<dbReference type="Gene3D" id="2.130.10.10">
    <property type="entry name" value="YVTN repeat-like/Quinoprotein amine dehydrogenase"/>
    <property type="match status" value="1"/>
</dbReference>
<accession>A0A9P5TVF1</accession>
<dbReference type="EMBL" id="JADNRY010000567">
    <property type="protein sequence ID" value="KAF9039587.1"/>
    <property type="molecule type" value="Genomic_DNA"/>
</dbReference>
<reference evidence="2" key="1">
    <citation type="submission" date="2020-11" db="EMBL/GenBank/DDBJ databases">
        <authorList>
            <consortium name="DOE Joint Genome Institute"/>
            <person name="Ahrendt S."/>
            <person name="Riley R."/>
            <person name="Andreopoulos W."/>
            <person name="Labutti K."/>
            <person name="Pangilinan J."/>
            <person name="Ruiz-Duenas F.J."/>
            <person name="Barrasa J.M."/>
            <person name="Sanchez-Garcia M."/>
            <person name="Camarero S."/>
            <person name="Miyauchi S."/>
            <person name="Serrano A."/>
            <person name="Linde D."/>
            <person name="Babiker R."/>
            <person name="Drula E."/>
            <person name="Ayuso-Fernandez I."/>
            <person name="Pacheco R."/>
            <person name="Padilla G."/>
            <person name="Ferreira P."/>
            <person name="Barriuso J."/>
            <person name="Kellner H."/>
            <person name="Castanera R."/>
            <person name="Alfaro M."/>
            <person name="Ramirez L."/>
            <person name="Pisabarro A.G."/>
            <person name="Kuo A."/>
            <person name="Tritt A."/>
            <person name="Lipzen A."/>
            <person name="He G."/>
            <person name="Yan M."/>
            <person name="Ng V."/>
            <person name="Cullen D."/>
            <person name="Martin F."/>
            <person name="Rosso M.-N."/>
            <person name="Henrissat B."/>
            <person name="Hibbett D."/>
            <person name="Martinez A.T."/>
            <person name="Grigoriev I.V."/>
        </authorList>
    </citation>
    <scope>NUCLEOTIDE SEQUENCE</scope>
    <source>
        <strain evidence="2">AH 40177</strain>
    </source>
</reference>
<protein>
    <submittedName>
        <fullName evidence="2">Mono-functional DNA-alkylating methyl methanesulfonate N-term-domain-containing protein</fullName>
    </submittedName>
</protein>
<dbReference type="OrthoDB" id="2973768at2759"/>
<evidence type="ECO:0000313" key="2">
    <source>
        <dbReference type="EMBL" id="KAF9039587.1"/>
    </source>
</evidence>
<evidence type="ECO:0000313" key="3">
    <source>
        <dbReference type="EMBL" id="KAF9064568.1"/>
    </source>
</evidence>
<dbReference type="PANTHER" id="PTHR10644">
    <property type="entry name" value="DNA REPAIR/RNA PROCESSING CPSF FAMILY"/>
    <property type="match status" value="1"/>
</dbReference>
<evidence type="ECO:0000259" key="1">
    <source>
        <dbReference type="Pfam" id="PF23726"/>
    </source>
</evidence>